<proteinExistence type="predicted"/>
<comment type="caution">
    <text evidence="2">The sequence shown here is derived from an EMBL/GenBank/DDBJ whole genome shotgun (WGS) entry which is preliminary data.</text>
</comment>
<evidence type="ECO:0008006" key="4">
    <source>
        <dbReference type="Google" id="ProtNLM"/>
    </source>
</evidence>
<evidence type="ECO:0000256" key="1">
    <source>
        <dbReference type="SAM" id="Phobius"/>
    </source>
</evidence>
<keyword evidence="1" id="KW-0472">Membrane</keyword>
<protein>
    <recommendedName>
        <fullName evidence="4">DUF3040 domain-containing protein</fullName>
    </recommendedName>
</protein>
<keyword evidence="1" id="KW-0812">Transmembrane</keyword>
<dbReference type="EMBL" id="JAFFZE010000016">
    <property type="protein sequence ID" value="MCT2585990.1"/>
    <property type="molecule type" value="Genomic_DNA"/>
</dbReference>
<keyword evidence="3" id="KW-1185">Reference proteome</keyword>
<name>A0ABT2JDP5_9PSEU</name>
<evidence type="ECO:0000313" key="2">
    <source>
        <dbReference type="EMBL" id="MCT2585990.1"/>
    </source>
</evidence>
<keyword evidence="1" id="KW-1133">Transmembrane helix</keyword>
<dbReference type="RefSeq" id="WP_260193742.1">
    <property type="nucleotide sequence ID" value="NZ_JAFFZE010000016.1"/>
</dbReference>
<evidence type="ECO:0000313" key="3">
    <source>
        <dbReference type="Proteomes" id="UP001156441"/>
    </source>
</evidence>
<sequence>MIEDRLREVRLDEPALLLDLDALVARAARHRRALRLAVTLAVLVTLATLSTLWP</sequence>
<feature type="transmembrane region" description="Helical" evidence="1">
    <location>
        <begin position="33"/>
        <end position="53"/>
    </location>
</feature>
<dbReference type="Proteomes" id="UP001156441">
    <property type="component" value="Unassembled WGS sequence"/>
</dbReference>
<reference evidence="2 3" key="1">
    <citation type="submission" date="2021-02" db="EMBL/GenBank/DDBJ databases">
        <title>Actinophytocola xerophila sp. nov., isolated from soil of cotton cropping field.</title>
        <authorList>
            <person name="Huang R."/>
            <person name="Chen X."/>
            <person name="Ge X."/>
            <person name="Liu W."/>
        </authorList>
    </citation>
    <scope>NUCLEOTIDE SEQUENCE [LARGE SCALE GENOMIC DNA]</scope>
    <source>
        <strain evidence="2 3">S1-96</strain>
    </source>
</reference>
<accession>A0ABT2JDP5</accession>
<organism evidence="2 3">
    <name type="scientific">Actinophytocola gossypii</name>
    <dbReference type="NCBI Taxonomy" id="2812003"/>
    <lineage>
        <taxon>Bacteria</taxon>
        <taxon>Bacillati</taxon>
        <taxon>Actinomycetota</taxon>
        <taxon>Actinomycetes</taxon>
        <taxon>Pseudonocardiales</taxon>
        <taxon>Pseudonocardiaceae</taxon>
    </lineage>
</organism>
<gene>
    <name evidence="2" type="ORF">JT362_22995</name>
</gene>